<comment type="similarity">
    <text evidence="6">Belongs to the ferredoxin--NADP reductase type 2 family.</text>
</comment>
<dbReference type="PRINTS" id="PR00469">
    <property type="entry name" value="PNDRDTASEII"/>
</dbReference>
<evidence type="ECO:0000313" key="9">
    <source>
        <dbReference type="Proteomes" id="UP001597541"/>
    </source>
</evidence>
<comment type="caution">
    <text evidence="8">The sequence shown here is derived from an EMBL/GenBank/DDBJ whole genome shotgun (WGS) entry which is preliminary data.</text>
</comment>
<evidence type="ECO:0000256" key="2">
    <source>
        <dbReference type="ARBA" id="ARBA00022630"/>
    </source>
</evidence>
<comment type="subunit">
    <text evidence="1 6">Homodimer.</text>
</comment>
<dbReference type="HAMAP" id="MF_01685">
    <property type="entry name" value="FENR2"/>
    <property type="match status" value="1"/>
</dbReference>
<comment type="cofactor">
    <cofactor evidence="6">
        <name>FAD</name>
        <dbReference type="ChEBI" id="CHEBI:57692"/>
    </cofactor>
    <text evidence="6">Binds 1 FAD per subunit.</text>
</comment>
<evidence type="ECO:0000256" key="5">
    <source>
        <dbReference type="ARBA" id="ARBA00023002"/>
    </source>
</evidence>
<keyword evidence="2 6" id="KW-0285">Flavoprotein</keyword>
<feature type="binding site" evidence="6">
    <location>
        <position position="56"/>
    </location>
    <ligand>
        <name>FAD</name>
        <dbReference type="ChEBI" id="CHEBI:57692"/>
    </ligand>
</feature>
<name>A0ABW5PIN6_9BACL</name>
<dbReference type="EMBL" id="JBHUME010000011">
    <property type="protein sequence ID" value="MFD2614389.1"/>
    <property type="molecule type" value="Genomic_DNA"/>
</dbReference>
<protein>
    <recommendedName>
        <fullName evidence="6">Ferredoxin--NADP reductase</fullName>
        <shortName evidence="6">FNR</shortName>
        <shortName evidence="6">Fd-NADP(+) reductase</shortName>
        <ecNumber evidence="6">1.18.1.2</ecNumber>
    </recommendedName>
</protein>
<sequence>MNTDTVIKFDPEEVYDVTIIGGGPAGLYSAFYSGLREMKTKLIEFQPVLGGKVHVYPEKMIWDVGGQPPIPGARLIEQIVQQGLTFQPTVVLQEKIVSLSRNTEGLFVLHAESGRLHYSKTVIVAVGSGILNPQKLTIEGAERFEVTNLHYTVKSLKQFKDKTVLLSGGGNSCVDWANELLPFAKQVIVTYRKDAFTGHEAQVKQLMESSAKCLFHTSITRLIAGEGDTSNVIRKVECTRHDNREVFELDVDEVIINHGYERDASLLEQSELNIEMAEASYIAGTSQSESSVEGLYAAGDILHHEGKLHLISGAFQDAANAVNRAKRFIQPDAQQHAMVSSHNEVFKERNKEAVKQWVR</sequence>
<keyword evidence="9" id="KW-1185">Reference proteome</keyword>
<dbReference type="Gene3D" id="3.50.50.60">
    <property type="entry name" value="FAD/NAD(P)-binding domain"/>
    <property type="match status" value="2"/>
</dbReference>
<dbReference type="InterPro" id="IPR023753">
    <property type="entry name" value="FAD/NAD-binding_dom"/>
</dbReference>
<comment type="caution">
    <text evidence="6">Lacks conserved residue(s) required for the propagation of feature annotation.</text>
</comment>
<keyword evidence="4 6" id="KW-0521">NADP</keyword>
<feature type="domain" description="FAD/NAD(P)-binding" evidence="7">
    <location>
        <begin position="15"/>
        <end position="317"/>
    </location>
</feature>
<evidence type="ECO:0000256" key="1">
    <source>
        <dbReference type="ARBA" id="ARBA00011738"/>
    </source>
</evidence>
<dbReference type="InterPro" id="IPR022890">
    <property type="entry name" value="Fd--NADP_Rdtase_type_2"/>
</dbReference>
<dbReference type="EC" id="1.18.1.2" evidence="6"/>
<dbReference type="InterPro" id="IPR036188">
    <property type="entry name" value="FAD/NAD-bd_sf"/>
</dbReference>
<feature type="binding site" evidence="6">
    <location>
        <position position="96"/>
    </location>
    <ligand>
        <name>FAD</name>
        <dbReference type="ChEBI" id="CHEBI:57692"/>
    </ligand>
</feature>
<keyword evidence="5 6" id="KW-0560">Oxidoreductase</keyword>
<dbReference type="Pfam" id="PF07992">
    <property type="entry name" value="Pyr_redox_2"/>
    <property type="match status" value="1"/>
</dbReference>
<feature type="binding site" evidence="6">
    <location>
        <position position="131"/>
    </location>
    <ligand>
        <name>FAD</name>
        <dbReference type="ChEBI" id="CHEBI:57692"/>
    </ligand>
</feature>
<dbReference type="PANTHER" id="PTHR48105">
    <property type="entry name" value="THIOREDOXIN REDUCTASE 1-RELATED-RELATED"/>
    <property type="match status" value="1"/>
</dbReference>
<dbReference type="SUPFAM" id="SSF51905">
    <property type="entry name" value="FAD/NAD(P)-binding domain"/>
    <property type="match status" value="1"/>
</dbReference>
<evidence type="ECO:0000256" key="6">
    <source>
        <dbReference type="HAMAP-Rule" id="MF_01685"/>
    </source>
</evidence>
<feature type="binding site" evidence="6">
    <location>
        <position position="341"/>
    </location>
    <ligand>
        <name>FAD</name>
        <dbReference type="ChEBI" id="CHEBI:57692"/>
    </ligand>
</feature>
<evidence type="ECO:0000313" key="8">
    <source>
        <dbReference type="EMBL" id="MFD2614389.1"/>
    </source>
</evidence>
<evidence type="ECO:0000259" key="7">
    <source>
        <dbReference type="Pfam" id="PF07992"/>
    </source>
</evidence>
<evidence type="ECO:0000256" key="4">
    <source>
        <dbReference type="ARBA" id="ARBA00022857"/>
    </source>
</evidence>
<feature type="binding site" evidence="6">
    <location>
        <position position="300"/>
    </location>
    <ligand>
        <name>FAD</name>
        <dbReference type="ChEBI" id="CHEBI:57692"/>
    </ligand>
</feature>
<dbReference type="RefSeq" id="WP_377605181.1">
    <property type="nucleotide sequence ID" value="NZ_JBHUME010000011.1"/>
</dbReference>
<accession>A0ABW5PIN6</accession>
<dbReference type="PRINTS" id="PR00368">
    <property type="entry name" value="FADPNR"/>
</dbReference>
<comment type="catalytic activity">
    <reaction evidence="6">
        <text>2 reduced [2Fe-2S]-[ferredoxin] + NADP(+) + H(+) = 2 oxidized [2Fe-2S]-[ferredoxin] + NADPH</text>
        <dbReference type="Rhea" id="RHEA:20125"/>
        <dbReference type="Rhea" id="RHEA-COMP:10000"/>
        <dbReference type="Rhea" id="RHEA-COMP:10001"/>
        <dbReference type="ChEBI" id="CHEBI:15378"/>
        <dbReference type="ChEBI" id="CHEBI:33737"/>
        <dbReference type="ChEBI" id="CHEBI:33738"/>
        <dbReference type="ChEBI" id="CHEBI:57783"/>
        <dbReference type="ChEBI" id="CHEBI:58349"/>
        <dbReference type="EC" id="1.18.1.2"/>
    </reaction>
</comment>
<dbReference type="InterPro" id="IPR050097">
    <property type="entry name" value="Ferredoxin-NADP_redctase_2"/>
</dbReference>
<feature type="binding site" evidence="6">
    <location>
        <position position="44"/>
    </location>
    <ligand>
        <name>FAD</name>
        <dbReference type="ChEBI" id="CHEBI:57692"/>
    </ligand>
</feature>
<gene>
    <name evidence="8" type="ORF">ACFSUF_18415</name>
</gene>
<keyword evidence="3 6" id="KW-0274">FAD</keyword>
<proteinExistence type="inferred from homology"/>
<dbReference type="Proteomes" id="UP001597541">
    <property type="component" value="Unassembled WGS sequence"/>
</dbReference>
<evidence type="ECO:0000256" key="3">
    <source>
        <dbReference type="ARBA" id="ARBA00022827"/>
    </source>
</evidence>
<organism evidence="8 9">
    <name type="scientific">Paenibacillus gansuensis</name>
    <dbReference type="NCBI Taxonomy" id="306542"/>
    <lineage>
        <taxon>Bacteria</taxon>
        <taxon>Bacillati</taxon>
        <taxon>Bacillota</taxon>
        <taxon>Bacilli</taxon>
        <taxon>Bacillales</taxon>
        <taxon>Paenibacillaceae</taxon>
        <taxon>Paenibacillus</taxon>
    </lineage>
</organism>
<feature type="binding site" evidence="6">
    <location>
        <position position="52"/>
    </location>
    <ligand>
        <name>FAD</name>
        <dbReference type="ChEBI" id="CHEBI:57692"/>
    </ligand>
</feature>
<reference evidence="9" key="1">
    <citation type="journal article" date="2019" name="Int. J. Syst. Evol. Microbiol.">
        <title>The Global Catalogue of Microorganisms (GCM) 10K type strain sequencing project: providing services to taxonomists for standard genome sequencing and annotation.</title>
        <authorList>
            <consortium name="The Broad Institute Genomics Platform"/>
            <consortium name="The Broad Institute Genome Sequencing Center for Infectious Disease"/>
            <person name="Wu L."/>
            <person name="Ma J."/>
        </authorList>
    </citation>
    <scope>NUCLEOTIDE SEQUENCE [LARGE SCALE GENOMIC DNA]</scope>
    <source>
        <strain evidence="9">KCTC 3950</strain>
    </source>
</reference>